<keyword evidence="1" id="KW-0862">Zinc</keyword>
<dbReference type="Pfam" id="PF12874">
    <property type="entry name" value="zf-met"/>
    <property type="match status" value="4"/>
</dbReference>
<dbReference type="InterPro" id="IPR003604">
    <property type="entry name" value="Matrin/U1-like-C_Znf_C2H2"/>
</dbReference>
<evidence type="ECO:0000256" key="1">
    <source>
        <dbReference type="PROSITE-ProRule" id="PRU00042"/>
    </source>
</evidence>
<gene>
    <name evidence="3" type="ORF">HCN44_006744</name>
</gene>
<accession>A0A834Y0R5</accession>
<feature type="domain" description="C2H2-type" evidence="2">
    <location>
        <begin position="314"/>
        <end position="343"/>
    </location>
</feature>
<dbReference type="InterPro" id="IPR036236">
    <property type="entry name" value="Znf_C2H2_sf"/>
</dbReference>
<proteinExistence type="predicted"/>
<evidence type="ECO:0000313" key="4">
    <source>
        <dbReference type="Proteomes" id="UP000639338"/>
    </source>
</evidence>
<dbReference type="PROSITE" id="PS00028">
    <property type="entry name" value="ZINC_FINGER_C2H2_1"/>
    <property type="match status" value="1"/>
</dbReference>
<dbReference type="OrthoDB" id="434647at2759"/>
<protein>
    <recommendedName>
        <fullName evidence="2">C2H2-type domain-containing protein</fullName>
    </recommendedName>
</protein>
<dbReference type="PANTHER" id="PTHR46786">
    <property type="entry name" value="ZINC FINGER MATRIN-TYPE PROTEIN 3"/>
    <property type="match status" value="1"/>
</dbReference>
<evidence type="ECO:0000313" key="3">
    <source>
        <dbReference type="EMBL" id="KAF7995637.1"/>
    </source>
</evidence>
<dbReference type="AlphaFoldDB" id="A0A834Y0R5"/>
<reference evidence="3 4" key="1">
    <citation type="submission" date="2020-08" db="EMBL/GenBank/DDBJ databases">
        <title>Aphidius gifuensis genome sequencing and assembly.</title>
        <authorList>
            <person name="Du Z."/>
        </authorList>
    </citation>
    <scope>NUCLEOTIDE SEQUENCE [LARGE SCALE GENOMIC DNA]</scope>
    <source>
        <strain evidence="3">YNYX2018</strain>
        <tissue evidence="3">Adults</tissue>
    </source>
</reference>
<comment type="caution">
    <text evidence="3">The sequence shown here is derived from an EMBL/GenBank/DDBJ whole genome shotgun (WGS) entry which is preliminary data.</text>
</comment>
<keyword evidence="1" id="KW-0479">Metal-binding</keyword>
<name>A0A834Y0R5_APHGI</name>
<dbReference type="GO" id="GO:0008270">
    <property type="term" value="F:zinc ion binding"/>
    <property type="evidence" value="ECO:0007669"/>
    <property type="project" value="UniProtKB-KW"/>
</dbReference>
<dbReference type="Proteomes" id="UP000639338">
    <property type="component" value="Unassembled WGS sequence"/>
</dbReference>
<keyword evidence="1" id="KW-0863">Zinc-finger</keyword>
<dbReference type="SMART" id="SM00355">
    <property type="entry name" value="ZnF_C2H2"/>
    <property type="match status" value="4"/>
</dbReference>
<dbReference type="GO" id="GO:0003676">
    <property type="term" value="F:nucleic acid binding"/>
    <property type="evidence" value="ECO:0007669"/>
    <property type="project" value="InterPro"/>
</dbReference>
<evidence type="ECO:0000259" key="2">
    <source>
        <dbReference type="PROSITE" id="PS50157"/>
    </source>
</evidence>
<dbReference type="EMBL" id="JACMRX010000002">
    <property type="protein sequence ID" value="KAF7995637.1"/>
    <property type="molecule type" value="Genomic_DNA"/>
</dbReference>
<sequence length="364" mass="40727">MSKINMIENPEVPGFEVSLPPMPPPPPPPIISRKHPNDLIKQTTLAVPSLPIAPGITLVDSQPILPNEQVGFDNILEPQSQVTPWWIPEENEEINNYQWLDNNQVNNVLNNINNDIKTNQKNVKRKIENVDAAEDAQLVACAQKELAALMEPLKCNLCNAIMNSTPQAKLHYDGKPHQKKVSMYLNQSVKKIKTDDVQVNSTSATKDNDSYCQTCKAWFTSQIDAAQHYAGKKHAKAIAAASKQEYTTTYGGALRCELCGISTNRLDQLETHRRGTKHIKMVKQKGLLNNNVEENQIKTPAVNYAINRTPSGSYYCATCNKSFNCENSFIQHVDSKKHKNQLAIKSFTNQSTQAVVKNKNIKPK</sequence>
<dbReference type="PANTHER" id="PTHR46786:SF1">
    <property type="entry name" value="ZINC FINGER MATRIN-TYPE PROTEIN 3"/>
    <property type="match status" value="1"/>
</dbReference>
<dbReference type="SMART" id="SM00451">
    <property type="entry name" value="ZnF_U1"/>
    <property type="match status" value="4"/>
</dbReference>
<organism evidence="3 4">
    <name type="scientific">Aphidius gifuensis</name>
    <name type="common">Parasitoid wasp</name>
    <dbReference type="NCBI Taxonomy" id="684658"/>
    <lineage>
        <taxon>Eukaryota</taxon>
        <taxon>Metazoa</taxon>
        <taxon>Ecdysozoa</taxon>
        <taxon>Arthropoda</taxon>
        <taxon>Hexapoda</taxon>
        <taxon>Insecta</taxon>
        <taxon>Pterygota</taxon>
        <taxon>Neoptera</taxon>
        <taxon>Endopterygota</taxon>
        <taxon>Hymenoptera</taxon>
        <taxon>Apocrita</taxon>
        <taxon>Ichneumonoidea</taxon>
        <taxon>Braconidae</taxon>
        <taxon>Aphidiinae</taxon>
        <taxon>Aphidius</taxon>
    </lineage>
</organism>
<dbReference type="PROSITE" id="PS50157">
    <property type="entry name" value="ZINC_FINGER_C2H2_2"/>
    <property type="match status" value="1"/>
</dbReference>
<dbReference type="Gene3D" id="3.30.160.60">
    <property type="entry name" value="Classic Zinc Finger"/>
    <property type="match status" value="4"/>
</dbReference>
<dbReference type="SUPFAM" id="SSF57667">
    <property type="entry name" value="beta-beta-alpha zinc fingers"/>
    <property type="match status" value="4"/>
</dbReference>
<dbReference type="InterPro" id="IPR052644">
    <property type="entry name" value="ZMAT3"/>
</dbReference>
<keyword evidence="4" id="KW-1185">Reference proteome</keyword>
<dbReference type="InterPro" id="IPR013087">
    <property type="entry name" value="Znf_C2H2_type"/>
</dbReference>